<protein>
    <recommendedName>
        <fullName evidence="5">RlpA-like double-psi beta-barrel-protein domain-containing protein-containing protein</fullName>
    </recommendedName>
</protein>
<proteinExistence type="predicted"/>
<name>A0A1Y2FVV5_9BASI</name>
<evidence type="ECO:0000256" key="2">
    <source>
        <dbReference type="SAM" id="SignalP"/>
    </source>
</evidence>
<dbReference type="Proteomes" id="UP000193467">
    <property type="component" value="Unassembled WGS sequence"/>
</dbReference>
<evidence type="ECO:0000256" key="1">
    <source>
        <dbReference type="SAM" id="MobiDB-lite"/>
    </source>
</evidence>
<keyword evidence="2" id="KW-0732">Signal</keyword>
<dbReference type="EMBL" id="MCGR01000012">
    <property type="protein sequence ID" value="ORY88099.1"/>
    <property type="molecule type" value="Genomic_DNA"/>
</dbReference>
<feature type="chain" id="PRO_5013164031" description="RlpA-like double-psi beta-barrel-protein domain-containing protein-containing protein" evidence="2">
    <location>
        <begin position="23"/>
        <end position="205"/>
    </location>
</feature>
<evidence type="ECO:0000313" key="4">
    <source>
        <dbReference type="Proteomes" id="UP000193467"/>
    </source>
</evidence>
<evidence type="ECO:0000313" key="3">
    <source>
        <dbReference type="EMBL" id="ORY88099.1"/>
    </source>
</evidence>
<feature type="region of interest" description="Disordered" evidence="1">
    <location>
        <begin position="175"/>
        <end position="205"/>
    </location>
</feature>
<accession>A0A1Y2FVV5</accession>
<sequence>MLYTLLLALSLAALGLTRPQQGTDIIGFTLSSAFEAAHLTKRQDATGAIDGLTSLISQAVNASCAVLRSNEEIGQCACGSQPITDMEPCGACYNAQTDVSNFQDLCSNLTGETGAGGATSLGGSSSTVPFETVDPFASSAASPSTTGTSFALGVGGNSGSTSATALGTASITAGDLGRAGTTATPSIPLGGGAPKSLPTIAENEL</sequence>
<dbReference type="AlphaFoldDB" id="A0A1Y2FVV5"/>
<reference evidence="3 4" key="1">
    <citation type="submission" date="2016-07" db="EMBL/GenBank/DDBJ databases">
        <title>Pervasive Adenine N6-methylation of Active Genes in Fungi.</title>
        <authorList>
            <consortium name="DOE Joint Genome Institute"/>
            <person name="Mondo S.J."/>
            <person name="Dannebaum R.O."/>
            <person name="Kuo R.C."/>
            <person name="Labutti K."/>
            <person name="Haridas S."/>
            <person name="Kuo A."/>
            <person name="Salamov A."/>
            <person name="Ahrendt S.R."/>
            <person name="Lipzen A."/>
            <person name="Sullivan W."/>
            <person name="Andreopoulos W.B."/>
            <person name="Clum A."/>
            <person name="Lindquist E."/>
            <person name="Daum C."/>
            <person name="Ramamoorthy G.K."/>
            <person name="Gryganskyi A."/>
            <person name="Culley D."/>
            <person name="Magnuson J.K."/>
            <person name="James T.Y."/>
            <person name="O'Malley M.A."/>
            <person name="Stajich J.E."/>
            <person name="Spatafora J.W."/>
            <person name="Visel A."/>
            <person name="Grigoriev I.V."/>
        </authorList>
    </citation>
    <scope>NUCLEOTIDE SEQUENCE [LARGE SCALE GENOMIC DNA]</scope>
    <source>
        <strain evidence="3 4">62-1032</strain>
    </source>
</reference>
<dbReference type="InParanoid" id="A0A1Y2FVV5"/>
<evidence type="ECO:0008006" key="5">
    <source>
        <dbReference type="Google" id="ProtNLM"/>
    </source>
</evidence>
<feature type="signal peptide" evidence="2">
    <location>
        <begin position="1"/>
        <end position="22"/>
    </location>
</feature>
<organism evidence="3 4">
    <name type="scientific">Leucosporidium creatinivorum</name>
    <dbReference type="NCBI Taxonomy" id="106004"/>
    <lineage>
        <taxon>Eukaryota</taxon>
        <taxon>Fungi</taxon>
        <taxon>Dikarya</taxon>
        <taxon>Basidiomycota</taxon>
        <taxon>Pucciniomycotina</taxon>
        <taxon>Microbotryomycetes</taxon>
        <taxon>Leucosporidiales</taxon>
        <taxon>Leucosporidium</taxon>
    </lineage>
</organism>
<keyword evidence="4" id="KW-1185">Reference proteome</keyword>
<comment type="caution">
    <text evidence="3">The sequence shown here is derived from an EMBL/GenBank/DDBJ whole genome shotgun (WGS) entry which is preliminary data.</text>
</comment>
<gene>
    <name evidence="3" type="ORF">BCR35DRAFT_313099</name>
</gene>